<keyword evidence="4" id="KW-1185">Reference proteome</keyword>
<evidence type="ECO:0000256" key="1">
    <source>
        <dbReference type="SAM" id="MobiDB-lite"/>
    </source>
</evidence>
<dbReference type="Proteomes" id="UP001154282">
    <property type="component" value="Unassembled WGS sequence"/>
</dbReference>
<dbReference type="InterPro" id="IPR001810">
    <property type="entry name" value="F-box_dom"/>
</dbReference>
<name>A0AAV0QPP9_9ROSI</name>
<feature type="region of interest" description="Disordered" evidence="1">
    <location>
        <begin position="1"/>
        <end position="20"/>
    </location>
</feature>
<dbReference type="Gene3D" id="1.20.1280.50">
    <property type="match status" value="1"/>
</dbReference>
<dbReference type="InterPro" id="IPR053781">
    <property type="entry name" value="F-box_AtFBL13-like"/>
</dbReference>
<dbReference type="SUPFAM" id="SSF81383">
    <property type="entry name" value="F-box domain"/>
    <property type="match status" value="1"/>
</dbReference>
<dbReference type="SUPFAM" id="SSF52047">
    <property type="entry name" value="RNI-like"/>
    <property type="match status" value="1"/>
</dbReference>
<dbReference type="PROSITE" id="PS50181">
    <property type="entry name" value="FBOX"/>
    <property type="match status" value="1"/>
</dbReference>
<proteinExistence type="predicted"/>
<evidence type="ECO:0000313" key="4">
    <source>
        <dbReference type="Proteomes" id="UP001154282"/>
    </source>
</evidence>
<evidence type="ECO:0000259" key="2">
    <source>
        <dbReference type="PROSITE" id="PS50181"/>
    </source>
</evidence>
<dbReference type="PANTHER" id="PTHR34223">
    <property type="entry name" value="OS11G0201299 PROTEIN"/>
    <property type="match status" value="1"/>
</dbReference>
<organism evidence="3 4">
    <name type="scientific">Linum tenue</name>
    <dbReference type="NCBI Taxonomy" id="586396"/>
    <lineage>
        <taxon>Eukaryota</taxon>
        <taxon>Viridiplantae</taxon>
        <taxon>Streptophyta</taxon>
        <taxon>Embryophyta</taxon>
        <taxon>Tracheophyta</taxon>
        <taxon>Spermatophyta</taxon>
        <taxon>Magnoliopsida</taxon>
        <taxon>eudicotyledons</taxon>
        <taxon>Gunneridae</taxon>
        <taxon>Pentapetalae</taxon>
        <taxon>rosids</taxon>
        <taxon>fabids</taxon>
        <taxon>Malpighiales</taxon>
        <taxon>Linaceae</taxon>
        <taxon>Linum</taxon>
    </lineage>
</organism>
<dbReference type="InterPro" id="IPR032675">
    <property type="entry name" value="LRR_dom_sf"/>
</dbReference>
<feature type="domain" description="F-box" evidence="2">
    <location>
        <begin position="22"/>
        <end position="70"/>
    </location>
</feature>
<dbReference type="Pfam" id="PF00646">
    <property type="entry name" value="F-box"/>
    <property type="match status" value="1"/>
</dbReference>
<protein>
    <recommendedName>
        <fullName evidence="2">F-box domain-containing protein</fullName>
    </recommendedName>
</protein>
<dbReference type="CDD" id="cd22160">
    <property type="entry name" value="F-box_AtFBL13-like"/>
    <property type="match status" value="1"/>
</dbReference>
<gene>
    <name evidence="3" type="ORF">LITE_LOCUS44249</name>
</gene>
<dbReference type="EMBL" id="CAMGYJ010000010">
    <property type="protein sequence ID" value="CAI0547140.1"/>
    <property type="molecule type" value="Genomic_DNA"/>
</dbReference>
<comment type="caution">
    <text evidence="3">The sequence shown here is derived from an EMBL/GenBank/DDBJ whole genome shotgun (WGS) entry which is preliminary data.</text>
</comment>
<reference evidence="3" key="1">
    <citation type="submission" date="2022-08" db="EMBL/GenBank/DDBJ databases">
        <authorList>
            <person name="Gutierrez-Valencia J."/>
        </authorList>
    </citation>
    <scope>NUCLEOTIDE SEQUENCE</scope>
</reference>
<dbReference type="AlphaFoldDB" id="A0AAV0QPP9"/>
<accession>A0AAV0QPP9</accession>
<evidence type="ECO:0000313" key="3">
    <source>
        <dbReference type="EMBL" id="CAI0547140.1"/>
    </source>
</evidence>
<sequence>MNNDGELVKAGKRHRETTTTTADRLTHLPEPVLYHILSFLDTKWAVQTSVLSRDWNRAWKHVPVLNFDKTSFRLAAKFDNFVSKVLSLRYDLKLRKVDYSSGDVKGNALQVAGYALSHNVEELALHKSRYKAYRDFGSIFSDYCEDDWSTTDGPYRNFIVEEKKKKTNDHLKTLHLSCFKLDREFAACSGFPMLTTLSLRHCRFDSRDLVISDGNFPCLRNLHINFCALKLVDGHRITIHGPRLRSLELKGMSGYEIEMNAPQLKVFKLCDQFVTAGKGFSNLAFPALDCADVELKASDAKRLNEMDKTMAGHYLSSLFWCVRSAKNMTLRGSTVGVCAWTL</sequence>
<dbReference type="PANTHER" id="PTHR34223:SF51">
    <property type="entry name" value="OS06G0556300 PROTEIN"/>
    <property type="match status" value="1"/>
</dbReference>
<dbReference type="InterPro" id="IPR053197">
    <property type="entry name" value="F-box_SCFL_complex_component"/>
</dbReference>
<dbReference type="InterPro" id="IPR036047">
    <property type="entry name" value="F-box-like_dom_sf"/>
</dbReference>
<dbReference type="Gene3D" id="3.80.10.10">
    <property type="entry name" value="Ribonuclease Inhibitor"/>
    <property type="match status" value="1"/>
</dbReference>